<dbReference type="Proteomes" id="UP001549691">
    <property type="component" value="Unassembled WGS sequence"/>
</dbReference>
<dbReference type="RefSeq" id="WP_354602475.1">
    <property type="nucleotide sequence ID" value="NZ_JBEWZI010000026.1"/>
</dbReference>
<reference evidence="1 2" key="1">
    <citation type="submission" date="2024-07" db="EMBL/GenBank/DDBJ databases">
        <title>Uliginosibacterium flavum JJ3220;KACC:17644.</title>
        <authorList>
            <person name="Kim M.K."/>
        </authorList>
    </citation>
    <scope>NUCLEOTIDE SEQUENCE [LARGE SCALE GENOMIC DNA]</scope>
    <source>
        <strain evidence="1 2">KACC:17644</strain>
    </source>
</reference>
<sequence>MNSDALIASDPINLPRIQRVAQKAAGQVFVLKPDSTAQQQMREKAACMVVFGGMS</sequence>
<proteinExistence type="predicted"/>
<accession>A0ABV2TSM3</accession>
<organism evidence="1 2">
    <name type="scientific">Uliginosibacterium flavum</name>
    <dbReference type="NCBI Taxonomy" id="1396831"/>
    <lineage>
        <taxon>Bacteria</taxon>
        <taxon>Pseudomonadati</taxon>
        <taxon>Pseudomonadota</taxon>
        <taxon>Betaproteobacteria</taxon>
        <taxon>Rhodocyclales</taxon>
        <taxon>Zoogloeaceae</taxon>
        <taxon>Uliginosibacterium</taxon>
    </lineage>
</organism>
<protein>
    <submittedName>
        <fullName evidence="1">Uncharacterized protein</fullName>
    </submittedName>
</protein>
<comment type="caution">
    <text evidence="1">The sequence shown here is derived from an EMBL/GenBank/DDBJ whole genome shotgun (WGS) entry which is preliminary data.</text>
</comment>
<keyword evidence="2" id="KW-1185">Reference proteome</keyword>
<dbReference type="EMBL" id="JBEWZI010000026">
    <property type="protein sequence ID" value="MET7016017.1"/>
    <property type="molecule type" value="Genomic_DNA"/>
</dbReference>
<name>A0ABV2TSM3_9RHOO</name>
<gene>
    <name evidence="1" type="ORF">ABXR19_17660</name>
</gene>
<evidence type="ECO:0000313" key="2">
    <source>
        <dbReference type="Proteomes" id="UP001549691"/>
    </source>
</evidence>
<evidence type="ECO:0000313" key="1">
    <source>
        <dbReference type="EMBL" id="MET7016017.1"/>
    </source>
</evidence>